<dbReference type="InterPro" id="IPR020097">
    <property type="entry name" value="PsdUridine_synth_TruA_a/b_dom"/>
</dbReference>
<feature type="domain" description="Pseudouridine synthase I TruA alpha/beta" evidence="8">
    <location>
        <begin position="7"/>
        <end position="100"/>
    </location>
</feature>
<dbReference type="GO" id="GO:0031119">
    <property type="term" value="P:tRNA pseudouridine synthesis"/>
    <property type="evidence" value="ECO:0007669"/>
    <property type="project" value="UniProtKB-UniRule"/>
</dbReference>
<evidence type="ECO:0000256" key="5">
    <source>
        <dbReference type="PIRSR" id="PIRSR001430-1"/>
    </source>
</evidence>
<gene>
    <name evidence="4" type="primary">truA</name>
    <name evidence="9" type="ORF">A3K49_07960</name>
</gene>
<evidence type="ECO:0000256" key="7">
    <source>
        <dbReference type="RuleBase" id="RU003792"/>
    </source>
</evidence>
<feature type="domain" description="Pseudouridine synthase I TruA alpha/beta" evidence="8">
    <location>
        <begin position="146"/>
        <end position="251"/>
    </location>
</feature>
<comment type="caution">
    <text evidence="9">The sequence shown here is derived from an EMBL/GenBank/DDBJ whole genome shotgun (WGS) entry which is preliminary data.</text>
</comment>
<dbReference type="Gene3D" id="3.30.70.580">
    <property type="entry name" value="Pseudouridine synthase I, catalytic domain, N-terminal subdomain"/>
    <property type="match status" value="1"/>
</dbReference>
<comment type="similarity">
    <text evidence="1 4 7">Belongs to the tRNA pseudouridine synthase TruA family.</text>
</comment>
<accession>A0A1F4T7Y3</accession>
<comment type="function">
    <text evidence="4">Formation of pseudouridine at positions 38, 39 and 40 in the anticodon stem and loop of transfer RNAs.</text>
</comment>
<evidence type="ECO:0000256" key="4">
    <source>
        <dbReference type="HAMAP-Rule" id="MF_00171"/>
    </source>
</evidence>
<dbReference type="HAMAP" id="MF_00171">
    <property type="entry name" value="TruA"/>
    <property type="match status" value="1"/>
</dbReference>
<dbReference type="PANTHER" id="PTHR11142">
    <property type="entry name" value="PSEUDOURIDYLATE SYNTHASE"/>
    <property type="match status" value="1"/>
</dbReference>
<dbReference type="Gene3D" id="3.30.70.660">
    <property type="entry name" value="Pseudouridine synthase I, catalytic domain, C-terminal subdomain"/>
    <property type="match status" value="1"/>
</dbReference>
<keyword evidence="2 4" id="KW-0819">tRNA processing</keyword>
<feature type="binding site" evidence="4 6">
    <location>
        <position position="110"/>
    </location>
    <ligand>
        <name>substrate</name>
    </ligand>
</feature>
<reference evidence="9 10" key="1">
    <citation type="journal article" date="2016" name="Nat. Commun.">
        <title>Thousands of microbial genomes shed light on interconnected biogeochemical processes in an aquifer system.</title>
        <authorList>
            <person name="Anantharaman K."/>
            <person name="Brown C.T."/>
            <person name="Hug L.A."/>
            <person name="Sharon I."/>
            <person name="Castelle C.J."/>
            <person name="Probst A.J."/>
            <person name="Thomas B.C."/>
            <person name="Singh A."/>
            <person name="Wilkins M.J."/>
            <person name="Karaoz U."/>
            <person name="Brodie E.L."/>
            <person name="Williams K.H."/>
            <person name="Hubbard S.S."/>
            <person name="Banfield J.F."/>
        </authorList>
    </citation>
    <scope>NUCLEOTIDE SEQUENCE [LARGE SCALE GENOMIC DNA]</scope>
</reference>
<dbReference type="InterPro" id="IPR020103">
    <property type="entry name" value="PsdUridine_synth_cat_dom_sf"/>
</dbReference>
<proteinExistence type="inferred from homology"/>
<keyword evidence="3 4" id="KW-0413">Isomerase</keyword>
<evidence type="ECO:0000313" key="10">
    <source>
        <dbReference type="Proteomes" id="UP000178602"/>
    </source>
</evidence>
<evidence type="ECO:0000259" key="8">
    <source>
        <dbReference type="Pfam" id="PF01416"/>
    </source>
</evidence>
<evidence type="ECO:0000256" key="6">
    <source>
        <dbReference type="PIRSR" id="PIRSR001430-2"/>
    </source>
</evidence>
<dbReference type="EC" id="5.4.99.12" evidence="4"/>
<dbReference type="Proteomes" id="UP000178602">
    <property type="component" value="Unassembled WGS sequence"/>
</dbReference>
<dbReference type="InterPro" id="IPR020094">
    <property type="entry name" value="TruA/RsuA/RluB/E/F_N"/>
</dbReference>
<comment type="catalytic activity">
    <reaction evidence="4 7">
        <text>uridine(38/39/40) in tRNA = pseudouridine(38/39/40) in tRNA</text>
        <dbReference type="Rhea" id="RHEA:22376"/>
        <dbReference type="Rhea" id="RHEA-COMP:10085"/>
        <dbReference type="Rhea" id="RHEA-COMP:10087"/>
        <dbReference type="ChEBI" id="CHEBI:65314"/>
        <dbReference type="ChEBI" id="CHEBI:65315"/>
        <dbReference type="EC" id="5.4.99.12"/>
    </reaction>
</comment>
<dbReference type="SUPFAM" id="SSF55120">
    <property type="entry name" value="Pseudouridine synthase"/>
    <property type="match status" value="1"/>
</dbReference>
<dbReference type="FunFam" id="3.30.70.580:FF:000001">
    <property type="entry name" value="tRNA pseudouridine synthase A"/>
    <property type="match status" value="1"/>
</dbReference>
<dbReference type="CDD" id="cd02570">
    <property type="entry name" value="PseudoU_synth_EcTruA"/>
    <property type="match status" value="1"/>
</dbReference>
<dbReference type="InterPro" id="IPR020095">
    <property type="entry name" value="PsdUridine_synth_TruA_C"/>
</dbReference>
<dbReference type="Pfam" id="PF01416">
    <property type="entry name" value="PseudoU_synth_1"/>
    <property type="match status" value="2"/>
</dbReference>
<comment type="caution">
    <text evidence="4">Lacks conserved residue(s) required for the propagation of feature annotation.</text>
</comment>
<feature type="active site" description="Nucleophile" evidence="4 5">
    <location>
        <position position="52"/>
    </location>
</feature>
<dbReference type="NCBIfam" id="TIGR00071">
    <property type="entry name" value="hisT_truA"/>
    <property type="match status" value="1"/>
</dbReference>
<dbReference type="EMBL" id="MEUG01000001">
    <property type="protein sequence ID" value="OGC28862.1"/>
    <property type="molecule type" value="Genomic_DNA"/>
</dbReference>
<dbReference type="PANTHER" id="PTHR11142:SF0">
    <property type="entry name" value="TRNA PSEUDOURIDINE SYNTHASE-LIKE 1"/>
    <property type="match status" value="1"/>
</dbReference>
<dbReference type="AlphaFoldDB" id="A0A1F4T7Y3"/>
<evidence type="ECO:0000256" key="1">
    <source>
        <dbReference type="ARBA" id="ARBA00009375"/>
    </source>
</evidence>
<dbReference type="InterPro" id="IPR001406">
    <property type="entry name" value="PsdUridine_synth_TruA"/>
</dbReference>
<dbReference type="PIRSF" id="PIRSF001430">
    <property type="entry name" value="tRNA_psdUrid_synth"/>
    <property type="match status" value="1"/>
</dbReference>
<evidence type="ECO:0000256" key="3">
    <source>
        <dbReference type="ARBA" id="ARBA00023235"/>
    </source>
</evidence>
<evidence type="ECO:0000313" key="9">
    <source>
        <dbReference type="EMBL" id="OGC28862.1"/>
    </source>
</evidence>
<dbReference type="GO" id="GO:0003723">
    <property type="term" value="F:RNA binding"/>
    <property type="evidence" value="ECO:0007669"/>
    <property type="project" value="InterPro"/>
</dbReference>
<dbReference type="GO" id="GO:0160147">
    <property type="term" value="F:tRNA pseudouridine(38-40) synthase activity"/>
    <property type="evidence" value="ECO:0007669"/>
    <property type="project" value="UniProtKB-EC"/>
</dbReference>
<organism evidence="9 10">
    <name type="scientific">candidate division WOR-1 bacterium RIFOXYC12_FULL_54_18</name>
    <dbReference type="NCBI Taxonomy" id="1802584"/>
    <lineage>
        <taxon>Bacteria</taxon>
        <taxon>Bacillati</taxon>
        <taxon>Saganbacteria</taxon>
    </lineage>
</organism>
<sequence length="253" mass="28350">MVNHRLVVQYDGAGFEGFASQVHGRTVQDELEKALAVLYKRPVKVLGTSRTDSGVHAIAQVVSYQAKPIIPFNKLPLALNSLLPESVRVFKAEKAPDKFVPRFAAKSKTYEYLIFNGQPIPPAVRRFAWQVKPKLDLKAMRRGGAQLLGRHDFSAFRNAGGEKRNAVRDLRGVWVRRKKIRLWDGFAVEVISLKFQANGFLYRMVRNLVGTLVDIGTGKLETKVLPVLLKKKDRRPAGRTAPPQGLCLIKVVN</sequence>
<protein>
    <recommendedName>
        <fullName evidence="4">tRNA pseudouridine synthase A</fullName>
        <ecNumber evidence="4">5.4.99.12</ecNumber>
    </recommendedName>
    <alternativeName>
        <fullName evidence="4">tRNA pseudouridine(38-40) synthase</fullName>
    </alternativeName>
    <alternativeName>
        <fullName evidence="4">tRNA pseudouridylate synthase I</fullName>
    </alternativeName>
    <alternativeName>
        <fullName evidence="4">tRNA-uridine isomerase I</fullName>
    </alternativeName>
</protein>
<evidence type="ECO:0000256" key="2">
    <source>
        <dbReference type="ARBA" id="ARBA00022694"/>
    </source>
</evidence>
<comment type="subunit">
    <text evidence="4">Homodimer.</text>
</comment>
<name>A0A1F4T7Y3_UNCSA</name>